<organism evidence="3 4">
    <name type="scientific">Pelagibaculum spongiae</name>
    <dbReference type="NCBI Taxonomy" id="2080658"/>
    <lineage>
        <taxon>Bacteria</taxon>
        <taxon>Pseudomonadati</taxon>
        <taxon>Pseudomonadota</taxon>
        <taxon>Gammaproteobacteria</taxon>
        <taxon>Oceanospirillales</taxon>
        <taxon>Pelagibaculum</taxon>
    </lineage>
</organism>
<evidence type="ECO:0000259" key="2">
    <source>
        <dbReference type="SMART" id="SM00382"/>
    </source>
</evidence>
<feature type="region of interest" description="Disordered" evidence="1">
    <location>
        <begin position="718"/>
        <end position="738"/>
    </location>
</feature>
<dbReference type="GO" id="GO:0003677">
    <property type="term" value="F:DNA binding"/>
    <property type="evidence" value="ECO:0007669"/>
    <property type="project" value="InterPro"/>
</dbReference>
<keyword evidence="4" id="KW-1185">Reference proteome</keyword>
<dbReference type="CDD" id="cd00009">
    <property type="entry name" value="AAA"/>
    <property type="match status" value="1"/>
</dbReference>
<dbReference type="GO" id="GO:0009307">
    <property type="term" value="P:DNA restriction-modification system"/>
    <property type="evidence" value="ECO:0007669"/>
    <property type="project" value="InterPro"/>
</dbReference>
<dbReference type="Proteomes" id="UP000244906">
    <property type="component" value="Unassembled WGS sequence"/>
</dbReference>
<dbReference type="SMART" id="SM00382">
    <property type="entry name" value="AAA"/>
    <property type="match status" value="1"/>
</dbReference>
<protein>
    <recommendedName>
        <fullName evidence="2">AAA+ ATPase domain-containing protein</fullName>
    </recommendedName>
</protein>
<dbReference type="InterPro" id="IPR007560">
    <property type="entry name" value="Restrct_endonuc_IV_Mrr"/>
</dbReference>
<evidence type="ECO:0000313" key="4">
    <source>
        <dbReference type="Proteomes" id="UP000244906"/>
    </source>
</evidence>
<gene>
    <name evidence="3" type="ORF">DC094_01210</name>
</gene>
<name>A0A2V1GY24_9GAMM</name>
<evidence type="ECO:0000256" key="1">
    <source>
        <dbReference type="SAM" id="MobiDB-lite"/>
    </source>
</evidence>
<dbReference type="AlphaFoldDB" id="A0A2V1GY24"/>
<dbReference type="OrthoDB" id="9806903at2"/>
<dbReference type="InterPro" id="IPR049050">
    <property type="entry name" value="nSTAND3"/>
</dbReference>
<dbReference type="InterPro" id="IPR003593">
    <property type="entry name" value="AAA+_ATPase"/>
</dbReference>
<dbReference type="Pfam" id="PF04471">
    <property type="entry name" value="Mrr_cat"/>
    <property type="match status" value="1"/>
</dbReference>
<dbReference type="RefSeq" id="WP_116685265.1">
    <property type="nucleotide sequence ID" value="NZ_CAWNYD010000001.1"/>
</dbReference>
<proteinExistence type="predicted"/>
<reference evidence="3 4" key="1">
    <citation type="submission" date="2018-04" db="EMBL/GenBank/DDBJ databases">
        <title>Thalassorhabdus spongiae gen. nov., sp. nov., isolated from a marine sponge in South-West Iceland.</title>
        <authorList>
            <person name="Knobloch S."/>
            <person name="Daussin A."/>
            <person name="Johannsson R."/>
            <person name="Marteinsson V.T."/>
        </authorList>
    </citation>
    <scope>NUCLEOTIDE SEQUENCE [LARGE SCALE GENOMIC DNA]</scope>
    <source>
        <strain evidence="3 4">Hp12</strain>
    </source>
</reference>
<evidence type="ECO:0000313" key="3">
    <source>
        <dbReference type="EMBL" id="PVZ71676.1"/>
    </source>
</evidence>
<dbReference type="EMBL" id="QDDL01000001">
    <property type="protein sequence ID" value="PVZ71676.1"/>
    <property type="molecule type" value="Genomic_DNA"/>
</dbReference>
<dbReference type="Pfam" id="PF20720">
    <property type="entry name" value="nSTAND3"/>
    <property type="match status" value="1"/>
</dbReference>
<accession>A0A2V1GY24</accession>
<sequence length="755" mass="86643">MSRLENLSPIDFEDLCRDLAQVETEKRFSAFGSGPDGGIDGRHSLGDGTVILQCKHYEGSAFSSLKTAAKKEVEKIKKLAPKRYLFFTSQSLTPKKTDELVTIFGDLLTQPDDIWGREDIEGALRRNPSIEKSHIKLWLSSTVVLERILQSGLEAYTQATKAELLEDLRVYARNPSFDEAIEKLEEEKILIVSGPPGVGKTTLAKMVAYNYLNDGWMFYAINSLEDGFAKIEDDKPTVFFFDDFLGRIELDRQSLLQRDTALSIFVKRVRTSKNTRFILTTRAHIFEEARRLSDHVDDRRLQLAKYLLDIGAYTRKIKSHIFFNHLLASGLSQQHFLSLLEDDWLRKIVDHKNYNPRVIASVSSDCLDRVEPDDYPKYIYSALENPDLIWSKPFKNLDMKCQNLLITLFFGSQYGQSIEILRANYLKAHREVCLFYSQPIDPNDFEEALRTLESGFISIASNSVTFINPSLRDFLKSYLTNKELLELLLNAASRSDWVDHLWDHIIDVFGTHEEDQRFFVSCLKGFARNIAVTPTYERVEKNGSTFLHRDDLPLSERAVLLFRWWECSQDEFFLETMLSLLQTNSLDLVSWRDGPELPELHWKINNYIDDDHLKPQLLLAIEGKIVNVFAEGIPSDELVSIVEKVNEYIPHGEADHVDSAVDNAVNYEFTETTDAISDKYTEDELTEHINFLTSLANITGHNPDQAKAIVQDRIYELEEEDDPSEQRASYQPSTDIAEEKFTDDDLKSLFSGLIK</sequence>
<dbReference type="GO" id="GO:0004519">
    <property type="term" value="F:endonuclease activity"/>
    <property type="evidence" value="ECO:0007669"/>
    <property type="project" value="InterPro"/>
</dbReference>
<dbReference type="SUPFAM" id="SSF52540">
    <property type="entry name" value="P-loop containing nucleoside triphosphate hydrolases"/>
    <property type="match status" value="1"/>
</dbReference>
<dbReference type="InterPro" id="IPR027417">
    <property type="entry name" value="P-loop_NTPase"/>
</dbReference>
<dbReference type="Gene3D" id="3.40.50.300">
    <property type="entry name" value="P-loop containing nucleotide triphosphate hydrolases"/>
    <property type="match status" value="1"/>
</dbReference>
<comment type="caution">
    <text evidence="3">The sequence shown here is derived from an EMBL/GenBank/DDBJ whole genome shotgun (WGS) entry which is preliminary data.</text>
</comment>
<feature type="domain" description="AAA+ ATPase" evidence="2">
    <location>
        <begin position="186"/>
        <end position="307"/>
    </location>
</feature>